<organism evidence="8 9">
    <name type="scientific">Thermococcus paralvinellae</name>
    <dbReference type="NCBI Taxonomy" id="582419"/>
    <lineage>
        <taxon>Archaea</taxon>
        <taxon>Methanobacteriati</taxon>
        <taxon>Methanobacteriota</taxon>
        <taxon>Thermococci</taxon>
        <taxon>Thermococcales</taxon>
        <taxon>Thermococcaceae</taxon>
        <taxon>Thermococcus</taxon>
    </lineage>
</organism>
<evidence type="ECO:0000256" key="5">
    <source>
        <dbReference type="ARBA" id="ARBA00023004"/>
    </source>
</evidence>
<dbReference type="InterPro" id="IPR006137">
    <property type="entry name" value="NADH_UbQ_OxRdtase-like_20kDa"/>
</dbReference>
<sequence length="193" mass="21389">MFEKSLWVFHLNSGSCNGCDIEILNIFAPKQDVERFGIKLVGSPRHADAIAFTGPVTRECLPKVIEALKAVPEPKIVLAIGSCACGGGIWYDTYAVIGGVKELYKILKEEYGIEPPTTIYIPGCPPKPEAIIYAVAMARGLVKQKQKREIYIEELDEKTERDIVEILFGEAKETRHFVPNIIVKTDGGEINEP</sequence>
<dbReference type="Proteomes" id="UP000019027">
    <property type="component" value="Chromosome"/>
</dbReference>
<dbReference type="OrthoDB" id="5740at2157"/>
<comment type="similarity">
    <text evidence="2">Belongs to the complex I 20 kDa subunit family.</text>
</comment>
<dbReference type="InterPro" id="IPR052375">
    <property type="entry name" value="Complex_I_20kDa-like"/>
</dbReference>
<dbReference type="KEGG" id="ths:TES1_1204"/>
<dbReference type="GO" id="GO:0051539">
    <property type="term" value="F:4 iron, 4 sulfur cluster binding"/>
    <property type="evidence" value="ECO:0007669"/>
    <property type="project" value="UniProtKB-KW"/>
</dbReference>
<evidence type="ECO:0000256" key="1">
    <source>
        <dbReference type="ARBA" id="ARBA00001966"/>
    </source>
</evidence>
<dbReference type="PANTHER" id="PTHR42989:SF1">
    <property type="entry name" value="FORMATE HYDROGENLYASE SUBUNIT 7-RELATED"/>
    <property type="match status" value="1"/>
</dbReference>
<evidence type="ECO:0000256" key="6">
    <source>
        <dbReference type="ARBA" id="ARBA00023014"/>
    </source>
</evidence>
<evidence type="ECO:0000313" key="9">
    <source>
        <dbReference type="Proteomes" id="UP000019027"/>
    </source>
</evidence>
<keyword evidence="4" id="KW-0479">Metal-binding</keyword>
<dbReference type="SUPFAM" id="SSF56770">
    <property type="entry name" value="HydA/Nqo6-like"/>
    <property type="match status" value="1"/>
</dbReference>
<proteinExistence type="inferred from homology"/>
<keyword evidence="6" id="KW-0411">Iron-sulfur</keyword>
<comment type="cofactor">
    <cofactor evidence="1">
        <name>[4Fe-4S] cluster</name>
        <dbReference type="ChEBI" id="CHEBI:49883"/>
    </cofactor>
</comment>
<evidence type="ECO:0000313" key="8">
    <source>
        <dbReference type="EMBL" id="AHF80586.1"/>
    </source>
</evidence>
<gene>
    <name evidence="8" type="ORF">TES1_1204</name>
</gene>
<feature type="domain" description="NADH:ubiquinone oxidoreductase-like 20kDa subunit" evidence="7">
    <location>
        <begin position="16"/>
        <end position="137"/>
    </location>
</feature>
<protein>
    <submittedName>
        <fullName evidence="8">NADH dehydrogenase (Ubiquinone), 20 kDa subunit</fullName>
    </submittedName>
</protein>
<dbReference type="RefSeq" id="WP_042681188.1">
    <property type="nucleotide sequence ID" value="NZ_CP006965.1"/>
</dbReference>
<dbReference type="HOGENOM" id="CLU_055737_7_3_2"/>
<evidence type="ECO:0000259" key="7">
    <source>
        <dbReference type="Pfam" id="PF01058"/>
    </source>
</evidence>
<dbReference type="Gene3D" id="3.40.50.12280">
    <property type="match status" value="1"/>
</dbReference>
<dbReference type="STRING" id="582419.TES1_1204"/>
<dbReference type="PANTHER" id="PTHR42989">
    <property type="entry name" value="HYDROGENASE-4 COMPONENT I"/>
    <property type="match status" value="1"/>
</dbReference>
<dbReference type="AlphaFoldDB" id="W0I3D9"/>
<name>W0I3D9_9EURY</name>
<reference evidence="8 9" key="1">
    <citation type="journal article" date="2014" name="Int. J. Syst. Evol. Microbiol.">
        <title>Thermococcus paralvinellae sp. nov. and Thermococcus cleftensis sp. nov. of hyperthermophilic heterotrophs from deep-sea hydrothermal vents.</title>
        <authorList>
            <person name="Hensley S.A."/>
            <person name="Jung J.H."/>
            <person name="Park C.S."/>
            <person name="Holden J.F."/>
        </authorList>
    </citation>
    <scope>NUCLEOTIDE SEQUENCE [LARGE SCALE GENOMIC DNA]</scope>
    <source>
        <strain evidence="8 9">ES1</strain>
    </source>
</reference>
<keyword evidence="5" id="KW-0408">Iron</keyword>
<keyword evidence="8" id="KW-0830">Ubiquinone</keyword>
<accession>W0I3D9</accession>
<dbReference type="Pfam" id="PF01058">
    <property type="entry name" value="Oxidored_q6"/>
    <property type="match status" value="1"/>
</dbReference>
<keyword evidence="9" id="KW-1185">Reference proteome</keyword>
<dbReference type="GO" id="GO:0046872">
    <property type="term" value="F:metal ion binding"/>
    <property type="evidence" value="ECO:0007669"/>
    <property type="project" value="UniProtKB-KW"/>
</dbReference>
<evidence type="ECO:0000256" key="3">
    <source>
        <dbReference type="ARBA" id="ARBA00022485"/>
    </source>
</evidence>
<keyword evidence="3" id="KW-0004">4Fe-4S</keyword>
<evidence type="ECO:0000256" key="4">
    <source>
        <dbReference type="ARBA" id="ARBA00022723"/>
    </source>
</evidence>
<evidence type="ECO:0000256" key="2">
    <source>
        <dbReference type="ARBA" id="ARBA00009173"/>
    </source>
</evidence>
<dbReference type="EMBL" id="CP006965">
    <property type="protein sequence ID" value="AHF80586.1"/>
    <property type="molecule type" value="Genomic_DNA"/>
</dbReference>
<dbReference type="GeneID" id="24906804"/>